<dbReference type="AlphaFoldDB" id="A0A7S0SH47"/>
<dbReference type="SUPFAM" id="SSF82199">
    <property type="entry name" value="SET domain"/>
    <property type="match status" value="2"/>
</dbReference>
<keyword evidence="2" id="KW-0808">Transferase</keyword>
<evidence type="ECO:0000256" key="3">
    <source>
        <dbReference type="ARBA" id="ARBA00022691"/>
    </source>
</evidence>
<dbReference type="InterPro" id="IPR046341">
    <property type="entry name" value="SET_dom_sf"/>
</dbReference>
<dbReference type="SUPFAM" id="SSF81822">
    <property type="entry name" value="RuBisCo LSMT C-terminal, substrate-binding domain"/>
    <property type="match status" value="1"/>
</dbReference>
<dbReference type="PANTHER" id="PTHR13271">
    <property type="entry name" value="UNCHARACTERIZED PUTATIVE METHYLTRANSFERASE"/>
    <property type="match status" value="1"/>
</dbReference>
<dbReference type="InterPro" id="IPR001214">
    <property type="entry name" value="SET_dom"/>
</dbReference>
<dbReference type="EMBL" id="HBFC01014632">
    <property type="protein sequence ID" value="CAD8705913.1"/>
    <property type="molecule type" value="Transcribed_RNA"/>
</dbReference>
<protein>
    <recommendedName>
        <fullName evidence="5">SET domain-containing protein</fullName>
    </recommendedName>
</protein>
<dbReference type="Pfam" id="PF09273">
    <property type="entry name" value="Rubis-subs-bind"/>
    <property type="match status" value="1"/>
</dbReference>
<reference evidence="6" key="1">
    <citation type="submission" date="2021-01" db="EMBL/GenBank/DDBJ databases">
        <authorList>
            <person name="Corre E."/>
            <person name="Pelletier E."/>
            <person name="Niang G."/>
            <person name="Scheremetjew M."/>
            <person name="Finn R."/>
            <person name="Kale V."/>
            <person name="Holt S."/>
            <person name="Cochrane G."/>
            <person name="Meng A."/>
            <person name="Brown T."/>
            <person name="Cohen L."/>
        </authorList>
    </citation>
    <scope>NUCLEOTIDE SEQUENCE</scope>
    <source>
        <strain evidence="6">SL-175</strain>
    </source>
</reference>
<evidence type="ECO:0000256" key="1">
    <source>
        <dbReference type="ARBA" id="ARBA00022603"/>
    </source>
</evidence>
<feature type="region of interest" description="Disordered" evidence="4">
    <location>
        <begin position="168"/>
        <end position="218"/>
    </location>
</feature>
<sequence>MGKASEDFIAWCESRGCHLAAVELRDAPPPLAISGVGAADVKARGRGVFAKVLIAKGQRVLAVPHSACVGTVGLRCGAGGTETSPLPHGATTAERLAWTLLSLRGNRAWAPYLAALPHVVDSPMAGAWDHGEIAELQVGDAVAAAAISLAKDAKMARTIAAALEAENGAGAPPRTGAGGGGSGGEVLGVAAGTDAGKTNAGEADAVEAHVARTTESESEARDAMAKDWAWALSCVRSRAIELEGRDGSAARQSLLVPFVDMINHVHDDPHVAWSSHASADGGGVVTCEIDQGGEGGESGCPSLDDTGCQPGASHSISSGGGCVELTAERDIAAGEEITITYAADAPSDAFALYMGFLGGHNARDSVQIFVSLRAAAAWYAATFKGVSGEAVVDAGRAQGLADAFTERAETDEAAPRVGWGGGVSGPLMDLFEHLNMQIMPERDAGELATHAVKLRCEEMLLGLRTTAEDDMALLETGRGSDRLKLAVEFRLRKKAILTHMLSMS</sequence>
<dbReference type="GO" id="GO:0032259">
    <property type="term" value="P:methylation"/>
    <property type="evidence" value="ECO:0007669"/>
    <property type="project" value="UniProtKB-KW"/>
</dbReference>
<dbReference type="InterPro" id="IPR036464">
    <property type="entry name" value="Rubisco_LSMT_subst-bd_sf"/>
</dbReference>
<feature type="domain" description="SET" evidence="5">
    <location>
        <begin position="29"/>
        <end position="342"/>
    </location>
</feature>
<dbReference type="GO" id="GO:0016279">
    <property type="term" value="F:protein-lysine N-methyltransferase activity"/>
    <property type="evidence" value="ECO:0007669"/>
    <property type="project" value="TreeGrafter"/>
</dbReference>
<gene>
    <name evidence="6" type="ORF">MANT1106_LOCUS8596</name>
</gene>
<dbReference type="InterPro" id="IPR050600">
    <property type="entry name" value="SETD3_SETD6_MTase"/>
</dbReference>
<evidence type="ECO:0000313" key="6">
    <source>
        <dbReference type="EMBL" id="CAD8705913.1"/>
    </source>
</evidence>
<keyword evidence="3" id="KW-0949">S-adenosyl-L-methionine</keyword>
<dbReference type="InterPro" id="IPR015353">
    <property type="entry name" value="Rubisco_LSMT_subst-bd"/>
</dbReference>
<dbReference type="PROSITE" id="PS50280">
    <property type="entry name" value="SET"/>
    <property type="match status" value="1"/>
</dbReference>
<name>A0A7S0SH47_9CHLO</name>
<dbReference type="CDD" id="cd10527">
    <property type="entry name" value="SET_LSMT"/>
    <property type="match status" value="1"/>
</dbReference>
<feature type="compositionally biased region" description="Basic and acidic residues" evidence="4">
    <location>
        <begin position="206"/>
        <end position="218"/>
    </location>
</feature>
<feature type="compositionally biased region" description="Gly residues" evidence="4">
    <location>
        <begin position="176"/>
        <end position="186"/>
    </location>
</feature>
<dbReference type="PANTHER" id="PTHR13271:SF137">
    <property type="entry name" value="SET DOMAIN-CONTAINING PROTEIN"/>
    <property type="match status" value="1"/>
</dbReference>
<evidence type="ECO:0000259" key="5">
    <source>
        <dbReference type="PROSITE" id="PS50280"/>
    </source>
</evidence>
<accession>A0A7S0SH47</accession>
<keyword evidence="1" id="KW-0489">Methyltransferase</keyword>
<proteinExistence type="predicted"/>
<evidence type="ECO:0000256" key="2">
    <source>
        <dbReference type="ARBA" id="ARBA00022679"/>
    </source>
</evidence>
<organism evidence="6">
    <name type="scientific">Mantoniella antarctica</name>
    <dbReference type="NCBI Taxonomy" id="81844"/>
    <lineage>
        <taxon>Eukaryota</taxon>
        <taxon>Viridiplantae</taxon>
        <taxon>Chlorophyta</taxon>
        <taxon>Mamiellophyceae</taxon>
        <taxon>Mamiellales</taxon>
        <taxon>Mamiellaceae</taxon>
        <taxon>Mantoniella</taxon>
    </lineage>
</organism>
<dbReference type="Pfam" id="PF00856">
    <property type="entry name" value="SET"/>
    <property type="match status" value="1"/>
</dbReference>
<dbReference type="Gene3D" id="3.90.1410.10">
    <property type="entry name" value="set domain protein methyltransferase, domain 1"/>
    <property type="match status" value="1"/>
</dbReference>
<dbReference type="Gene3D" id="3.90.1420.10">
    <property type="entry name" value="Rubisco LSMT, substrate-binding domain"/>
    <property type="match status" value="1"/>
</dbReference>
<evidence type="ECO:0000256" key="4">
    <source>
        <dbReference type="SAM" id="MobiDB-lite"/>
    </source>
</evidence>